<proteinExistence type="inferred from homology"/>
<dbReference type="OrthoDB" id="2018133at2759"/>
<name>A0A0D2A0D8_9PEZI</name>
<dbReference type="EMBL" id="KN847571">
    <property type="protein sequence ID" value="KIV99789.1"/>
    <property type="molecule type" value="Genomic_DNA"/>
</dbReference>
<dbReference type="Gene3D" id="3.90.226.10">
    <property type="entry name" value="2-enoyl-CoA Hydratase, Chain A, domain 1"/>
    <property type="match status" value="1"/>
</dbReference>
<dbReference type="SUPFAM" id="SSF52096">
    <property type="entry name" value="ClpP/crotonase"/>
    <property type="match status" value="1"/>
</dbReference>
<evidence type="ECO:0000256" key="3">
    <source>
        <dbReference type="ARBA" id="ARBA00023026"/>
    </source>
</evidence>
<dbReference type="STRING" id="253628.A0A0D2A0D8"/>
<dbReference type="CDD" id="cd06558">
    <property type="entry name" value="crotonase-like"/>
    <property type="match status" value="1"/>
</dbReference>
<keyword evidence="3" id="KW-0843">Virulence</keyword>
<dbReference type="Gene3D" id="1.10.12.10">
    <property type="entry name" value="Lyase 2-enoyl-coa Hydratase, Chain A, domain 2"/>
    <property type="match status" value="1"/>
</dbReference>
<dbReference type="InterPro" id="IPR029045">
    <property type="entry name" value="ClpP/crotonase-like_dom_sf"/>
</dbReference>
<keyword evidence="5" id="KW-1185">Reference proteome</keyword>
<comment type="pathway">
    <text evidence="1">Mycotoxin biosynthesis.</text>
</comment>
<evidence type="ECO:0000256" key="2">
    <source>
        <dbReference type="ARBA" id="ARBA00005254"/>
    </source>
</evidence>
<protein>
    <submittedName>
        <fullName evidence="4">Uncharacterized protein</fullName>
    </submittedName>
</protein>
<accession>A0A0D2A0D8</accession>
<dbReference type="VEuPathDB" id="FungiDB:PV09_08595"/>
<dbReference type="Pfam" id="PF00378">
    <property type="entry name" value="ECH_1"/>
    <property type="match status" value="1"/>
</dbReference>
<organism evidence="4 5">
    <name type="scientific">Verruconis gallopava</name>
    <dbReference type="NCBI Taxonomy" id="253628"/>
    <lineage>
        <taxon>Eukaryota</taxon>
        <taxon>Fungi</taxon>
        <taxon>Dikarya</taxon>
        <taxon>Ascomycota</taxon>
        <taxon>Pezizomycotina</taxon>
        <taxon>Dothideomycetes</taxon>
        <taxon>Pleosporomycetidae</taxon>
        <taxon>Venturiales</taxon>
        <taxon>Sympoventuriaceae</taxon>
        <taxon>Verruconis</taxon>
    </lineage>
</organism>
<dbReference type="GeneID" id="27316568"/>
<dbReference type="HOGENOM" id="CLU_009834_7_2_1"/>
<dbReference type="Proteomes" id="UP000053259">
    <property type="component" value="Unassembled WGS sequence"/>
</dbReference>
<dbReference type="AlphaFoldDB" id="A0A0D2A0D8"/>
<dbReference type="InterPro" id="IPR014748">
    <property type="entry name" value="Enoyl-CoA_hydra_C"/>
</dbReference>
<dbReference type="RefSeq" id="XP_016209659.1">
    <property type="nucleotide sequence ID" value="XM_016362517.1"/>
</dbReference>
<dbReference type="InterPro" id="IPR051053">
    <property type="entry name" value="ECH/Chromodomain_protein"/>
</dbReference>
<dbReference type="InParanoid" id="A0A0D2A0D8"/>
<sequence>MAQPSSGIPRSYATLRFNDISIEHYPKESVEVTPIVVVYLDRPQKMNAFTDYTREELELVYGWFDKDARVRCVVLTGRGKAFCAGFDLEVGFPGARDASGRTKNVIKEREVDHRDSGGRTVLAIHRCSKPTICAINGAAVGVGITMTLPSVIRVAYEKAKVGFVFTQRGLVMEACSSFFLPRLIGHSKALYLTSTGAVYPANSPHFGHLFNELLPTPEATVARALELADAIVKNTSIVSNKMCRDLMYRGPDSAEATHLLDSKIIHGLYGKKDNLEGIESFLEKRAPRFSGNVPEDAPDSYPWFSTVDIGSPSKIDRPPSKL</sequence>
<dbReference type="PANTHER" id="PTHR43684:SF4">
    <property type="entry name" value="ENOYL-COA HYDRATASE_ISOMERASE FAMILY PROTEIN (AFU_ORTHOLOGUE AFUA_1G01890)"/>
    <property type="match status" value="1"/>
</dbReference>
<evidence type="ECO:0000313" key="4">
    <source>
        <dbReference type="EMBL" id="KIV99789.1"/>
    </source>
</evidence>
<dbReference type="PANTHER" id="PTHR43684">
    <property type="match status" value="1"/>
</dbReference>
<evidence type="ECO:0000313" key="5">
    <source>
        <dbReference type="Proteomes" id="UP000053259"/>
    </source>
</evidence>
<comment type="similarity">
    <text evidence="2">Belongs to the enoyl-CoA hydratase/isomerase family.</text>
</comment>
<gene>
    <name evidence="4" type="ORF">PV09_08595</name>
</gene>
<reference evidence="4 5" key="1">
    <citation type="submission" date="2015-01" db="EMBL/GenBank/DDBJ databases">
        <title>The Genome Sequence of Ochroconis gallopava CBS43764.</title>
        <authorList>
            <consortium name="The Broad Institute Genomics Platform"/>
            <person name="Cuomo C."/>
            <person name="de Hoog S."/>
            <person name="Gorbushina A."/>
            <person name="Stielow B."/>
            <person name="Teixiera M."/>
            <person name="Abouelleil A."/>
            <person name="Chapman S.B."/>
            <person name="Priest M."/>
            <person name="Young S.K."/>
            <person name="Wortman J."/>
            <person name="Nusbaum C."/>
            <person name="Birren B."/>
        </authorList>
    </citation>
    <scope>NUCLEOTIDE SEQUENCE [LARGE SCALE GENOMIC DNA]</scope>
    <source>
        <strain evidence="4 5">CBS 43764</strain>
    </source>
</reference>
<evidence type="ECO:0000256" key="1">
    <source>
        <dbReference type="ARBA" id="ARBA00004685"/>
    </source>
</evidence>
<dbReference type="InterPro" id="IPR001753">
    <property type="entry name" value="Enoyl-CoA_hydra/iso"/>
</dbReference>